<accession>A0A437M441</accession>
<proteinExistence type="predicted"/>
<protein>
    <submittedName>
        <fullName evidence="1">DUF2336 domain-containing protein</fullName>
    </submittedName>
</protein>
<dbReference type="AlphaFoldDB" id="A0A437M441"/>
<dbReference type="EMBL" id="SACN01000001">
    <property type="protein sequence ID" value="RVT92437.1"/>
    <property type="molecule type" value="Genomic_DNA"/>
</dbReference>
<comment type="caution">
    <text evidence="1">The sequence shown here is derived from an EMBL/GenBank/DDBJ whole genome shotgun (WGS) entry which is preliminary data.</text>
</comment>
<name>A0A437M441_9SPHN</name>
<reference evidence="1 2" key="1">
    <citation type="submission" date="2019-01" db="EMBL/GenBank/DDBJ databases">
        <authorList>
            <person name="Chen W.-M."/>
        </authorList>
    </citation>
    <scope>NUCLEOTIDE SEQUENCE [LARGE SCALE GENOMIC DNA]</scope>
    <source>
        <strain evidence="1 2">CCP-7</strain>
    </source>
</reference>
<dbReference type="InterPro" id="IPR019285">
    <property type="entry name" value="DUF2336"/>
</dbReference>
<evidence type="ECO:0000313" key="2">
    <source>
        <dbReference type="Proteomes" id="UP000282971"/>
    </source>
</evidence>
<dbReference type="Pfam" id="PF10098">
    <property type="entry name" value="DUF2336"/>
    <property type="match status" value="1"/>
</dbReference>
<gene>
    <name evidence="1" type="ORF">EOD43_00435</name>
</gene>
<organism evidence="1 2">
    <name type="scientific">Sphingomonas crocodyli</name>
    <dbReference type="NCBI Taxonomy" id="1979270"/>
    <lineage>
        <taxon>Bacteria</taxon>
        <taxon>Pseudomonadati</taxon>
        <taxon>Pseudomonadota</taxon>
        <taxon>Alphaproteobacteria</taxon>
        <taxon>Sphingomonadales</taxon>
        <taxon>Sphingomonadaceae</taxon>
        <taxon>Sphingomonas</taxon>
    </lineage>
</organism>
<dbReference type="Proteomes" id="UP000282971">
    <property type="component" value="Unassembled WGS sequence"/>
</dbReference>
<dbReference type="OrthoDB" id="8194627at2"/>
<sequence length="377" mass="41281">MGARMDPLSTTAIEGLLPEGPIWLDGGVPDSAQALGHLERRLDAAAAELALDEEQRLTELQRAQMRALHQALVRSIEADLRLRLARRLERDDAPEELLAALDAAHVDIALPLIRLPGQKDLALVELLLRRVDAHRLALALGQDTHRAAGVVQQLLDLADPAIAEATMAMMIADSRSRDAFGEPQLDGVDLPEVLRRRLVWKIAAALRTYMVRRHGMRAERADAHVTAIGGAYLAEQQPVPGVEAAAAKLVALLDEREMLDDELIMQALEDGLLPLFAAGLALRGSIDEATVWAMVADPSAWMVATLLKAIGCQREPAVTMLWRLGLAHGTAEDRLIERSEAFDALNEGRARDALGIWRSDRAYRRGVAELGERDYLP</sequence>
<keyword evidence="2" id="KW-1185">Reference proteome</keyword>
<evidence type="ECO:0000313" key="1">
    <source>
        <dbReference type="EMBL" id="RVT92437.1"/>
    </source>
</evidence>